<keyword evidence="5" id="KW-0411">Iron-sulfur</keyword>
<evidence type="ECO:0000256" key="5">
    <source>
        <dbReference type="ARBA" id="ARBA00023014"/>
    </source>
</evidence>
<keyword evidence="3 6" id="KW-0808">Transferase</keyword>
<dbReference type="PANTHER" id="PTHR11061">
    <property type="entry name" value="RNA M5U METHYLTRANSFERASE"/>
    <property type="match status" value="1"/>
</dbReference>
<evidence type="ECO:0000256" key="4">
    <source>
        <dbReference type="ARBA" id="ARBA00022691"/>
    </source>
</evidence>
<dbReference type="Gene3D" id="2.40.50.1070">
    <property type="match status" value="2"/>
</dbReference>
<dbReference type="Proteomes" id="UP000009232">
    <property type="component" value="Chromosome"/>
</dbReference>
<dbReference type="PANTHER" id="PTHR11061:SF49">
    <property type="entry name" value="23S RRNA (URACIL(1939)-C(5))-METHYLTRANSFERASE RLMD"/>
    <property type="match status" value="1"/>
</dbReference>
<evidence type="ECO:0000256" key="2">
    <source>
        <dbReference type="ARBA" id="ARBA00022603"/>
    </source>
</evidence>
<keyword evidence="1" id="KW-0408">Iron</keyword>
<dbReference type="GO" id="GO:0051539">
    <property type="term" value="F:4 iron, 4 sulfur cluster binding"/>
    <property type="evidence" value="ECO:0007669"/>
    <property type="project" value="UniProtKB-KW"/>
</dbReference>
<dbReference type="CDD" id="cd02440">
    <property type="entry name" value="AdoMet_MTases"/>
    <property type="match status" value="1"/>
</dbReference>
<evidence type="ECO:0000256" key="1">
    <source>
        <dbReference type="ARBA" id="ARBA00022485"/>
    </source>
</evidence>
<dbReference type="GO" id="GO:0070475">
    <property type="term" value="P:rRNA base methylation"/>
    <property type="evidence" value="ECO:0007669"/>
    <property type="project" value="TreeGrafter"/>
</dbReference>
<dbReference type="RefSeq" id="WP_013835974.1">
    <property type="nucleotide sequence ID" value="NC_015581.1"/>
</dbReference>
<dbReference type="Pfam" id="PF01938">
    <property type="entry name" value="TRAM"/>
    <property type="match status" value="1"/>
</dbReference>
<dbReference type="KEGG" id="tcy:Thicy_1439"/>
<dbReference type="SUPFAM" id="SSF50249">
    <property type="entry name" value="Nucleic acid-binding proteins"/>
    <property type="match status" value="1"/>
</dbReference>
<evidence type="ECO:0000313" key="8">
    <source>
        <dbReference type="EMBL" id="AEG32199.1"/>
    </source>
</evidence>
<feature type="binding site" evidence="6">
    <location>
        <position position="306"/>
    </location>
    <ligand>
        <name>S-adenosyl-L-methionine</name>
        <dbReference type="ChEBI" id="CHEBI:59789"/>
    </ligand>
</feature>
<feature type="binding site" evidence="6">
    <location>
        <position position="256"/>
    </location>
    <ligand>
        <name>S-adenosyl-L-methionine</name>
        <dbReference type="ChEBI" id="CHEBI:59789"/>
    </ligand>
</feature>
<dbReference type="InterPro" id="IPR010280">
    <property type="entry name" value="U5_MeTrfase_fam"/>
</dbReference>
<feature type="binding site" evidence="6">
    <location>
        <position position="285"/>
    </location>
    <ligand>
        <name>S-adenosyl-L-methionine</name>
        <dbReference type="ChEBI" id="CHEBI:59789"/>
    </ligand>
</feature>
<keyword evidence="9" id="KW-1185">Reference proteome</keyword>
<dbReference type="HOGENOM" id="CLU_014689_8_2_6"/>
<reference evidence="8 9" key="1">
    <citation type="submission" date="2011-05" db="EMBL/GenBank/DDBJ databases">
        <title>Complete sequence of Thioalkalimicrobium cyclicum ALM1.</title>
        <authorList>
            <consortium name="US DOE Joint Genome Institute"/>
            <person name="Lucas S."/>
            <person name="Han J."/>
            <person name="Lapidus A."/>
            <person name="Cheng J.-F."/>
            <person name="Goodwin L."/>
            <person name="Pitluck S."/>
            <person name="Peters L."/>
            <person name="Mikhailova N."/>
            <person name="Davenport K."/>
            <person name="Han C."/>
            <person name="Tapia R."/>
            <person name="Land M."/>
            <person name="Hauser L."/>
            <person name="Kyrpides N."/>
            <person name="Ivanova N."/>
            <person name="Pagani I."/>
            <person name="Kappler U."/>
            <person name="Woyke T."/>
        </authorList>
    </citation>
    <scope>NUCLEOTIDE SEQUENCE [LARGE SCALE GENOMIC DNA]</scope>
    <source>
        <strain evidence="9">DSM 14477 / JCM 11371 / ALM1</strain>
    </source>
</reference>
<dbReference type="SUPFAM" id="SSF53335">
    <property type="entry name" value="S-adenosyl-L-methionine-dependent methyltransferases"/>
    <property type="match status" value="1"/>
</dbReference>
<proteinExistence type="inferred from homology"/>
<evidence type="ECO:0000259" key="7">
    <source>
        <dbReference type="PROSITE" id="PS50926"/>
    </source>
</evidence>
<name>F6DA68_THICA</name>
<accession>F6DA68</accession>
<dbReference type="InterPro" id="IPR002792">
    <property type="entry name" value="TRAM_dom"/>
</dbReference>
<feature type="domain" description="TRAM" evidence="7">
    <location>
        <begin position="19"/>
        <end position="78"/>
    </location>
</feature>
<evidence type="ECO:0000256" key="3">
    <source>
        <dbReference type="ARBA" id="ARBA00022679"/>
    </source>
</evidence>
<dbReference type="InterPro" id="IPR029063">
    <property type="entry name" value="SAM-dependent_MTases_sf"/>
</dbReference>
<protein>
    <submittedName>
        <fullName evidence="8">RNA methyltransferase, TrmA family</fullName>
    </submittedName>
</protein>
<dbReference type="PROSITE" id="PS50926">
    <property type="entry name" value="TRAM"/>
    <property type="match status" value="1"/>
</dbReference>
<dbReference type="STRING" id="717773.Thicy_1439"/>
<dbReference type="eggNOG" id="COG2265">
    <property type="taxonomic scope" value="Bacteria"/>
</dbReference>
<dbReference type="AlphaFoldDB" id="F6DA68"/>
<evidence type="ECO:0000313" key="9">
    <source>
        <dbReference type="Proteomes" id="UP000009232"/>
    </source>
</evidence>
<dbReference type="InterPro" id="IPR012340">
    <property type="entry name" value="NA-bd_OB-fold"/>
</dbReference>
<dbReference type="Gene3D" id="2.40.50.140">
    <property type="entry name" value="Nucleic acid-binding proteins"/>
    <property type="match status" value="1"/>
</dbReference>
<dbReference type="PROSITE" id="PS51687">
    <property type="entry name" value="SAM_MT_RNA_M5U"/>
    <property type="match status" value="1"/>
</dbReference>
<keyword evidence="1" id="KW-0004">4Fe-4S</keyword>
<dbReference type="GO" id="GO:0070041">
    <property type="term" value="F:rRNA (uridine-C5-)-methyltransferase activity"/>
    <property type="evidence" value="ECO:0007669"/>
    <property type="project" value="TreeGrafter"/>
</dbReference>
<sequence length="423" mass="47326">MKLPNRRDAKPVKRQTKTHFKPGQILTAVKIIDLSDDGHGVAKLEGKTLFVDHAVPGDQVTLQISDDLPSYAQAKLVAIEQPSNDRTTPFCAIYEACGGCQLQHLSIAAQRHWKQQHLMLALSKLQPQPSIQWHDTPNTPDRAYRRRAKLILGRDWQDQSPLLGFRSPQSHQLVDVAECPILAKPLNQQLVQQRPQWLAEASARNQTLWLTAGDEQTLTKLGDHSHDATTKDASTQMSCYRLLDLKFYFSVTSFIQVNQAVNEQLVAQTLNWLALTPQTRVIDFFAGIGNFSLPLAQRSAAVLGLEGNAEAVTLAKHNAQANNLRNVEFLMSNLFDEPDQQAWWSWTADSAVLDPGRAGAEALCEKLGKTQLKRVVYVSCHPGTLIRDLRLLIAQGFVIAQAQQFDMFSHTKHIESLILLTRL</sequence>
<dbReference type="Pfam" id="PF05958">
    <property type="entry name" value="tRNA_U5-meth_tr"/>
    <property type="match status" value="1"/>
</dbReference>
<gene>
    <name evidence="8" type="ordered locus">Thicy_1439</name>
</gene>
<dbReference type="EMBL" id="CP002776">
    <property type="protein sequence ID" value="AEG32199.1"/>
    <property type="molecule type" value="Genomic_DNA"/>
</dbReference>
<dbReference type="NCBIfam" id="TIGR00479">
    <property type="entry name" value="rumA"/>
    <property type="match status" value="1"/>
</dbReference>
<dbReference type="Gene3D" id="3.40.50.150">
    <property type="entry name" value="Vaccinia Virus protein VP39"/>
    <property type="match status" value="2"/>
</dbReference>
<keyword evidence="4 6" id="KW-0949">S-adenosyl-L-methionine</keyword>
<feature type="binding site" evidence="6">
    <location>
        <position position="354"/>
    </location>
    <ligand>
        <name>S-adenosyl-L-methionine</name>
        <dbReference type="ChEBI" id="CHEBI:59789"/>
    </ligand>
</feature>
<keyword evidence="1" id="KW-0479">Metal-binding</keyword>
<evidence type="ECO:0000256" key="6">
    <source>
        <dbReference type="PROSITE-ProRule" id="PRU01024"/>
    </source>
</evidence>
<feature type="active site" description="Nucleophile" evidence="6">
    <location>
        <position position="380"/>
    </location>
</feature>
<comment type="similarity">
    <text evidence="6">Belongs to the class I-like SAM-binding methyltransferase superfamily. RNA M5U methyltransferase family.</text>
</comment>
<organism evidence="8 9">
    <name type="scientific">Thiomicrospira cyclica (strain DSM 14477 / JCM 11371 / ALM1)</name>
    <name type="common">Thioalkalimicrobium cyclicum</name>
    <dbReference type="NCBI Taxonomy" id="717773"/>
    <lineage>
        <taxon>Bacteria</taxon>
        <taxon>Pseudomonadati</taxon>
        <taxon>Pseudomonadota</taxon>
        <taxon>Gammaproteobacteria</taxon>
        <taxon>Thiotrichales</taxon>
        <taxon>Piscirickettsiaceae</taxon>
        <taxon>Thiomicrospira</taxon>
    </lineage>
</organism>
<dbReference type="OrthoDB" id="9804590at2"/>
<keyword evidence="2 6" id="KW-0489">Methyltransferase</keyword>